<evidence type="ECO:0000259" key="2">
    <source>
        <dbReference type="PROSITE" id="PS50911"/>
    </source>
</evidence>
<name>A0A4Y6UHA4_9PROT</name>
<dbReference type="Proteomes" id="UP000316313">
    <property type="component" value="Chromosome"/>
</dbReference>
<evidence type="ECO:0000256" key="1">
    <source>
        <dbReference type="SAM" id="SignalP"/>
    </source>
</evidence>
<accession>A0A4Y6UHA4</accession>
<dbReference type="OrthoDB" id="7279151at2"/>
<organism evidence="3 4">
    <name type="scientific">Swingsia samuiensis</name>
    <dbReference type="NCBI Taxonomy" id="1293412"/>
    <lineage>
        <taxon>Bacteria</taxon>
        <taxon>Pseudomonadati</taxon>
        <taxon>Pseudomonadota</taxon>
        <taxon>Alphaproteobacteria</taxon>
        <taxon>Acetobacterales</taxon>
        <taxon>Acetobacteraceae</taxon>
        <taxon>Swingsia</taxon>
    </lineage>
</organism>
<gene>
    <name evidence="3" type="ORF">E3D00_04855</name>
</gene>
<dbReference type="AlphaFoldDB" id="A0A4Y6UHA4"/>
<keyword evidence="1" id="KW-0732">Signal</keyword>
<feature type="domain" description="Peptidase C51" evidence="2">
    <location>
        <begin position="38"/>
        <end position="158"/>
    </location>
</feature>
<dbReference type="InterPro" id="IPR038765">
    <property type="entry name" value="Papain-like_cys_pep_sf"/>
</dbReference>
<reference evidence="3 4" key="1">
    <citation type="submission" date="2019-03" db="EMBL/GenBank/DDBJ databases">
        <title>The complete genome sequence of Swingsia samuiensis NBRC107927(T).</title>
        <authorList>
            <person name="Chua K.-O."/>
            <person name="Chan K.-G."/>
            <person name="See-Too W.-S."/>
        </authorList>
    </citation>
    <scope>NUCLEOTIDE SEQUENCE [LARGE SCALE GENOMIC DNA]</scope>
    <source>
        <strain evidence="3 4">AH83</strain>
    </source>
</reference>
<dbReference type="Gene3D" id="3.90.1720.10">
    <property type="entry name" value="endopeptidase domain like (from Nostoc punctiforme)"/>
    <property type="match status" value="1"/>
</dbReference>
<dbReference type="SUPFAM" id="SSF54001">
    <property type="entry name" value="Cysteine proteinases"/>
    <property type="match status" value="1"/>
</dbReference>
<dbReference type="KEGG" id="ssam:E3D00_04855"/>
<dbReference type="PROSITE" id="PS50911">
    <property type="entry name" value="CHAP"/>
    <property type="match status" value="1"/>
</dbReference>
<proteinExistence type="predicted"/>
<keyword evidence="4" id="KW-1185">Reference proteome</keyword>
<evidence type="ECO:0000313" key="3">
    <source>
        <dbReference type="EMBL" id="QDH16969.1"/>
    </source>
</evidence>
<evidence type="ECO:0000313" key="4">
    <source>
        <dbReference type="Proteomes" id="UP000316313"/>
    </source>
</evidence>
<dbReference type="RefSeq" id="WP_141460451.1">
    <property type="nucleotide sequence ID" value="NZ_CP038141.1"/>
</dbReference>
<protein>
    <submittedName>
        <fullName evidence="3">CHAP domain-containing protein</fullName>
    </submittedName>
</protein>
<feature type="chain" id="PRO_5021312659" evidence="1">
    <location>
        <begin position="29"/>
        <end position="235"/>
    </location>
</feature>
<sequence>MPNSSYRKSFFATLILSLVVFFSSSAQARHFRGSHNHRSSKHAHRFFGGFRHRSFSYARVLQCVAFAKQESNVILHGNARDWWYNAAGVYARGSAPEVGSVLNFRGIRRMPLGHVAIVRSVANSRTIYIDQSHWASNGISRNVRVIDVSPNNDWSAVRVALNNSGGSRLGSIYPTYGFIYARGDDGRNPSHVVIARSHATRFRHHAVLPSFNTSEVAEAPDDNTFPVDAPNRSIR</sequence>
<dbReference type="Pfam" id="PF05257">
    <property type="entry name" value="CHAP"/>
    <property type="match status" value="1"/>
</dbReference>
<feature type="signal peptide" evidence="1">
    <location>
        <begin position="1"/>
        <end position="28"/>
    </location>
</feature>
<dbReference type="EMBL" id="CP038141">
    <property type="protein sequence ID" value="QDH16969.1"/>
    <property type="molecule type" value="Genomic_DNA"/>
</dbReference>
<dbReference type="InterPro" id="IPR007921">
    <property type="entry name" value="CHAP_dom"/>
</dbReference>